<accession>A0A451AG07</accession>
<dbReference type="EMBL" id="CAADFZ010000054">
    <property type="protein sequence ID" value="VFK64973.1"/>
    <property type="molecule type" value="Genomic_DNA"/>
</dbReference>
<dbReference type="PROSITE" id="PS51257">
    <property type="entry name" value="PROKAR_LIPOPROTEIN"/>
    <property type="match status" value="1"/>
</dbReference>
<dbReference type="EMBL" id="CAADGD010000061">
    <property type="protein sequence ID" value="VFK71356.1"/>
    <property type="molecule type" value="Genomic_DNA"/>
</dbReference>
<dbReference type="AlphaFoldDB" id="A0A451AG07"/>
<reference evidence="2" key="1">
    <citation type="submission" date="2019-02" db="EMBL/GenBank/DDBJ databases">
        <authorList>
            <person name="Gruber-Vodicka R. H."/>
            <person name="Seah K. B. B."/>
        </authorList>
    </citation>
    <scope>NUCLEOTIDE SEQUENCE</scope>
    <source>
        <strain evidence="3">BECK_BY19</strain>
        <strain evidence="2">BECK_BY8</strain>
    </source>
</reference>
<feature type="signal peptide" evidence="1">
    <location>
        <begin position="1"/>
        <end position="24"/>
    </location>
</feature>
<evidence type="ECO:0000313" key="3">
    <source>
        <dbReference type="EMBL" id="VFK71356.1"/>
    </source>
</evidence>
<evidence type="ECO:0000313" key="2">
    <source>
        <dbReference type="EMBL" id="VFK64973.1"/>
    </source>
</evidence>
<proteinExistence type="predicted"/>
<protein>
    <recommendedName>
        <fullName evidence="4">Secreted protein</fullName>
    </recommendedName>
</protein>
<name>A0A451AG07_9GAMM</name>
<gene>
    <name evidence="2" type="ORF">BECKUNK1418G_GA0071005_105426</name>
    <name evidence="3" type="ORF">BECKUNK1418H_GA0071006_106124</name>
</gene>
<sequence length="64" mass="6726">MKILKSSLIAAFLALGMWASQASAGCNCDVPNGTPMSMCDPSVACNGLCECTQSEMQDQCCFPD</sequence>
<evidence type="ECO:0000256" key="1">
    <source>
        <dbReference type="SAM" id="SignalP"/>
    </source>
</evidence>
<feature type="chain" id="PRO_5036113614" description="Secreted protein" evidence="1">
    <location>
        <begin position="25"/>
        <end position="64"/>
    </location>
</feature>
<evidence type="ECO:0008006" key="4">
    <source>
        <dbReference type="Google" id="ProtNLM"/>
    </source>
</evidence>
<organism evidence="2">
    <name type="scientific">Candidatus Kentrum sp. UNK</name>
    <dbReference type="NCBI Taxonomy" id="2126344"/>
    <lineage>
        <taxon>Bacteria</taxon>
        <taxon>Pseudomonadati</taxon>
        <taxon>Pseudomonadota</taxon>
        <taxon>Gammaproteobacteria</taxon>
        <taxon>Candidatus Kentrum</taxon>
    </lineage>
</organism>
<keyword evidence="1" id="KW-0732">Signal</keyword>